<name>A0A8J7AJ53_9CYAN</name>
<reference evidence="1" key="1">
    <citation type="submission" date="2020-10" db="EMBL/GenBank/DDBJ databases">
        <authorList>
            <person name="Castelo-Branco R."/>
            <person name="Eusebio N."/>
            <person name="Adriana R."/>
            <person name="Vieira A."/>
            <person name="Brugerolle De Fraissinette N."/>
            <person name="Rezende De Castro R."/>
            <person name="Schneider M.P."/>
            <person name="Vasconcelos V."/>
            <person name="Leao P.N."/>
        </authorList>
    </citation>
    <scope>NUCLEOTIDE SEQUENCE</scope>
    <source>
        <strain evidence="1">LEGE 07310</strain>
    </source>
</reference>
<dbReference type="AlphaFoldDB" id="A0A8J7AJ53"/>
<gene>
    <name evidence="1" type="ORF">IQ241_21950</name>
</gene>
<proteinExistence type="predicted"/>
<accession>A0A8J7AJ53</accession>
<protein>
    <submittedName>
        <fullName evidence="1">Uncharacterized protein</fullName>
    </submittedName>
</protein>
<dbReference type="EMBL" id="JADEXG010000073">
    <property type="protein sequence ID" value="MBE9079919.1"/>
    <property type="molecule type" value="Genomic_DNA"/>
</dbReference>
<comment type="caution">
    <text evidence="1">The sequence shown here is derived from an EMBL/GenBank/DDBJ whole genome shotgun (WGS) entry which is preliminary data.</text>
</comment>
<dbReference type="Proteomes" id="UP000636505">
    <property type="component" value="Unassembled WGS sequence"/>
</dbReference>
<evidence type="ECO:0000313" key="2">
    <source>
        <dbReference type="Proteomes" id="UP000636505"/>
    </source>
</evidence>
<dbReference type="RefSeq" id="WP_193911357.1">
    <property type="nucleotide sequence ID" value="NZ_JADEXG010000073.1"/>
</dbReference>
<sequence>MVQPRVQLQQAKTDAARLQRLADAGAISEQAAEQAQFAKAVPEQALRSAEEQIHTRQQAGSAARGQVESQRVVIAQERQIEAQLMISYDCGRRLPDWV</sequence>
<evidence type="ECO:0000313" key="1">
    <source>
        <dbReference type="EMBL" id="MBE9079919.1"/>
    </source>
</evidence>
<organism evidence="1 2">
    <name type="scientific">Vasconcelosia minhoensis LEGE 07310</name>
    <dbReference type="NCBI Taxonomy" id="915328"/>
    <lineage>
        <taxon>Bacteria</taxon>
        <taxon>Bacillati</taxon>
        <taxon>Cyanobacteriota</taxon>
        <taxon>Cyanophyceae</taxon>
        <taxon>Nodosilineales</taxon>
        <taxon>Cymatolegaceae</taxon>
        <taxon>Vasconcelosia</taxon>
        <taxon>Vasconcelosia minhoensis</taxon>
    </lineage>
</organism>
<keyword evidence="2" id="KW-1185">Reference proteome</keyword>